<dbReference type="Gene3D" id="3.40.30.10">
    <property type="entry name" value="Glutaredoxin"/>
    <property type="match status" value="1"/>
</dbReference>
<dbReference type="SUPFAM" id="SSF52833">
    <property type="entry name" value="Thioredoxin-like"/>
    <property type="match status" value="1"/>
</dbReference>
<reference evidence="2 3" key="1">
    <citation type="submission" date="2019-09" db="EMBL/GenBank/DDBJ databases">
        <title>Sulfurimonas gotlandica sp. nov., a chemoautotrophic and psychrotolerant epsilonproteobacterium isolated from a pelagic redoxcline, and an emended description of the genus Sulfurimonas.</title>
        <authorList>
            <person name="Wang S."/>
            <person name="Jiang L."/>
            <person name="Shao S."/>
        </authorList>
    </citation>
    <scope>NUCLEOTIDE SEQUENCE [LARGE SCALE GENOMIC DNA]</scope>
    <source>
        <strain evidence="2 3">GYSZ_1</strain>
    </source>
</reference>
<dbReference type="KEGG" id="sulg:FJR48_08955"/>
<dbReference type="AlphaFoldDB" id="A0A5P8P287"/>
<dbReference type="PANTHER" id="PTHR15337">
    <property type="entry name" value="ANTERIOR GRADIENT PROTEIN-RELATED"/>
    <property type="match status" value="1"/>
</dbReference>
<keyword evidence="1" id="KW-0732">Signal</keyword>
<evidence type="ECO:0000313" key="3">
    <source>
        <dbReference type="Proteomes" id="UP000326944"/>
    </source>
</evidence>
<sequence>MRNILVILLFSVVTLFATGVKWENDYHSALEKAKKQNKPVLFISSRHTCKYCVVLDETTLRDARVVEELNKDFISVVSYSDERDYMPRELWRPGTPAIWFLLPSGEPMFEPVMGAIDANNFLKALDIVKKEFKTRQKKDNNDFYKLNK</sequence>
<dbReference type="EMBL" id="CP043617">
    <property type="protein sequence ID" value="QFR49848.1"/>
    <property type="molecule type" value="Genomic_DNA"/>
</dbReference>
<evidence type="ECO:0000313" key="2">
    <source>
        <dbReference type="EMBL" id="QFR49848.1"/>
    </source>
</evidence>
<keyword evidence="3" id="KW-1185">Reference proteome</keyword>
<protein>
    <submittedName>
        <fullName evidence="2">Thioredoxin family protein</fullName>
    </submittedName>
</protein>
<dbReference type="InterPro" id="IPR036249">
    <property type="entry name" value="Thioredoxin-like_sf"/>
</dbReference>
<dbReference type="OrthoDB" id="5334561at2"/>
<dbReference type="Pfam" id="PF13899">
    <property type="entry name" value="Thioredoxin_7"/>
    <property type="match status" value="1"/>
</dbReference>
<evidence type="ECO:0000256" key="1">
    <source>
        <dbReference type="ARBA" id="ARBA00022729"/>
    </source>
</evidence>
<dbReference type="InterPro" id="IPR051099">
    <property type="entry name" value="AGR/TXD"/>
</dbReference>
<gene>
    <name evidence="2" type="ORF">FJR48_08955</name>
</gene>
<accession>A0A5P8P287</accession>
<dbReference type="Proteomes" id="UP000326944">
    <property type="component" value="Chromosome"/>
</dbReference>
<dbReference type="RefSeq" id="WP_152307795.1">
    <property type="nucleotide sequence ID" value="NZ_CP043617.1"/>
</dbReference>
<dbReference type="PANTHER" id="PTHR15337:SF11">
    <property type="entry name" value="THIOREDOXIN DOMAIN-CONTAINING PROTEIN"/>
    <property type="match status" value="1"/>
</dbReference>
<organism evidence="2 3">
    <name type="scientific">Sulfurimonas lithotrophica</name>
    <dbReference type="NCBI Taxonomy" id="2590022"/>
    <lineage>
        <taxon>Bacteria</taxon>
        <taxon>Pseudomonadati</taxon>
        <taxon>Campylobacterota</taxon>
        <taxon>Epsilonproteobacteria</taxon>
        <taxon>Campylobacterales</taxon>
        <taxon>Sulfurimonadaceae</taxon>
        <taxon>Sulfurimonas</taxon>
    </lineage>
</organism>
<proteinExistence type="predicted"/>
<name>A0A5P8P287_9BACT</name>